<dbReference type="InterPro" id="IPR000210">
    <property type="entry name" value="BTB/POZ_dom"/>
</dbReference>
<dbReference type="CDD" id="cd18186">
    <property type="entry name" value="BTB_POZ_ZBTB_KLHL-like"/>
    <property type="match status" value="1"/>
</dbReference>
<evidence type="ECO:0000313" key="3">
    <source>
        <dbReference type="EMBL" id="KAK6498153.1"/>
    </source>
</evidence>
<proteinExistence type="predicted"/>
<feature type="region of interest" description="Disordered" evidence="1">
    <location>
        <begin position="239"/>
        <end position="278"/>
    </location>
</feature>
<comment type="caution">
    <text evidence="3">The sequence shown here is derived from an EMBL/GenBank/DDBJ whole genome shotgun (WGS) entry which is preliminary data.</text>
</comment>
<keyword evidence="4" id="KW-1185">Reference proteome</keyword>
<gene>
    <name evidence="3" type="ORF">TWF506_004392</name>
</gene>
<dbReference type="SUPFAM" id="SSF54695">
    <property type="entry name" value="POZ domain"/>
    <property type="match status" value="1"/>
</dbReference>
<reference evidence="3 4" key="1">
    <citation type="submission" date="2019-10" db="EMBL/GenBank/DDBJ databases">
        <authorList>
            <person name="Palmer J.M."/>
        </authorList>
    </citation>
    <scope>NUCLEOTIDE SEQUENCE [LARGE SCALE GENOMIC DNA]</scope>
    <source>
        <strain evidence="3 4">TWF506</strain>
    </source>
</reference>
<sequence length="344" mass="37996">MSPHDALGSLPASQSPSEEEDEFPLSKRQKPEASLSAEEPQNTIVPSLNDIANAPDMTILVGPSSQPFHLHKSLIVPKSPMLASFCRAVASPFFQKFREITLPELSPYSFRIILSYLENGRSSLKELKTAEDILQAYEAADYLIIKEMKGEILEYVVQVVEDDARVVDGDDDDKGKVLPFESNVLRELCVFSQKSEFEGLVRVLQAYVEGDPGLLVGDEEPKEESLVPSSLVMSDVALNGESKEENDDDDNDDDEEDNDDDEEDNEDDDGEEDDTLGLELYLEVWDEVLKRKKAAGAAASADDESDGSYVLVAGGEGQDDPEDREQQLENEATWWGWGANGSLL</sequence>
<dbReference type="Pfam" id="PF00651">
    <property type="entry name" value="BTB"/>
    <property type="match status" value="1"/>
</dbReference>
<accession>A0AAN8N0M2</accession>
<feature type="region of interest" description="Disordered" evidence="1">
    <location>
        <begin position="1"/>
        <end position="41"/>
    </location>
</feature>
<organism evidence="3 4">
    <name type="scientific">Arthrobotrys conoides</name>
    <dbReference type="NCBI Taxonomy" id="74498"/>
    <lineage>
        <taxon>Eukaryota</taxon>
        <taxon>Fungi</taxon>
        <taxon>Dikarya</taxon>
        <taxon>Ascomycota</taxon>
        <taxon>Pezizomycotina</taxon>
        <taxon>Orbiliomycetes</taxon>
        <taxon>Orbiliales</taxon>
        <taxon>Orbiliaceae</taxon>
        <taxon>Arthrobotrys</taxon>
    </lineage>
</organism>
<protein>
    <recommendedName>
        <fullName evidence="2">BTB domain-containing protein</fullName>
    </recommendedName>
</protein>
<feature type="region of interest" description="Disordered" evidence="1">
    <location>
        <begin position="293"/>
        <end position="344"/>
    </location>
</feature>
<feature type="compositionally biased region" description="Acidic residues" evidence="1">
    <location>
        <begin position="244"/>
        <end position="276"/>
    </location>
</feature>
<name>A0AAN8N0M2_9PEZI</name>
<dbReference type="Gene3D" id="3.30.710.10">
    <property type="entry name" value="Potassium Channel Kv1.1, Chain A"/>
    <property type="match status" value="1"/>
</dbReference>
<dbReference type="EMBL" id="JAVHJM010000014">
    <property type="protein sequence ID" value="KAK6498153.1"/>
    <property type="molecule type" value="Genomic_DNA"/>
</dbReference>
<dbReference type="Proteomes" id="UP001307849">
    <property type="component" value="Unassembled WGS sequence"/>
</dbReference>
<dbReference type="InterPro" id="IPR011333">
    <property type="entry name" value="SKP1/BTB/POZ_sf"/>
</dbReference>
<dbReference type="PROSITE" id="PS50097">
    <property type="entry name" value="BTB"/>
    <property type="match status" value="1"/>
</dbReference>
<evidence type="ECO:0000259" key="2">
    <source>
        <dbReference type="PROSITE" id="PS50097"/>
    </source>
</evidence>
<dbReference type="AlphaFoldDB" id="A0AAN8N0M2"/>
<evidence type="ECO:0000256" key="1">
    <source>
        <dbReference type="SAM" id="MobiDB-lite"/>
    </source>
</evidence>
<feature type="domain" description="BTB" evidence="2">
    <location>
        <begin position="55"/>
        <end position="126"/>
    </location>
</feature>
<evidence type="ECO:0000313" key="4">
    <source>
        <dbReference type="Proteomes" id="UP001307849"/>
    </source>
</evidence>